<dbReference type="Proteomes" id="UP000295497">
    <property type="component" value="Chromosome"/>
</dbReference>
<accession>A0A4P2QTE1</accession>
<feature type="compositionally biased region" description="Basic and acidic residues" evidence="1">
    <location>
        <begin position="227"/>
        <end position="244"/>
    </location>
</feature>
<organism evidence="2 3">
    <name type="scientific">Sorangium cellulosum</name>
    <name type="common">Polyangium cellulosum</name>
    <dbReference type="NCBI Taxonomy" id="56"/>
    <lineage>
        <taxon>Bacteria</taxon>
        <taxon>Pseudomonadati</taxon>
        <taxon>Myxococcota</taxon>
        <taxon>Polyangia</taxon>
        <taxon>Polyangiales</taxon>
        <taxon>Polyangiaceae</taxon>
        <taxon>Sorangium</taxon>
    </lineage>
</organism>
<proteinExistence type="predicted"/>
<dbReference type="RefSeq" id="WP_129576940.1">
    <property type="nucleotide sequence ID" value="NZ_CP012672.1"/>
</dbReference>
<gene>
    <name evidence="2" type="ORF">SOCE836_057650</name>
</gene>
<dbReference type="EMBL" id="CP012672">
    <property type="protein sequence ID" value="AUX33604.1"/>
    <property type="molecule type" value="Genomic_DNA"/>
</dbReference>
<feature type="region of interest" description="Disordered" evidence="1">
    <location>
        <begin position="221"/>
        <end position="244"/>
    </location>
</feature>
<evidence type="ECO:0000256" key="1">
    <source>
        <dbReference type="SAM" id="MobiDB-lite"/>
    </source>
</evidence>
<evidence type="ECO:0000313" key="3">
    <source>
        <dbReference type="Proteomes" id="UP000295497"/>
    </source>
</evidence>
<name>A0A4P2QTE1_SORCE</name>
<sequence>MELTDDSRSRWLGRYETPRSIRRRDGLHVVAATRAGDAEPCVVIVPGPAASAARANTVFAEIERVHALLDHPLIPKVAARGVADGMPYIELACDAVIDGVDLTSLLNDAGWKVPPGSAAGLVASLRKAMRAAHAVVDPKHGRPVCIGRVSCADVLFSREGRFYLVGYGRDAPLERAGEQQIDRVLEFQAPEVAAGGEPTPAGDELALSLLARSLRHAVQGSAASARGADRNIRSMDLDRPEQLERRAPFAPAHTRRRAEEADLLHHLAPCSEAPDPEAFASLVASLLAGRPLPLAAEAAPACPPTLVLGCEVRWIAAKDGEKHTLGHALSRIVTALVDRHDEAPDAALSLQDLFEAGWPGERPVANAGANRVYVALTQLRRMGLRDVIERHEHGYRLAPRAVVRFVSPRTEHARPQDTRSAP</sequence>
<dbReference type="InterPro" id="IPR011009">
    <property type="entry name" value="Kinase-like_dom_sf"/>
</dbReference>
<evidence type="ECO:0000313" key="2">
    <source>
        <dbReference type="EMBL" id="AUX33604.1"/>
    </source>
</evidence>
<reference evidence="2 3" key="1">
    <citation type="submission" date="2015-09" db="EMBL/GenBank/DDBJ databases">
        <title>Sorangium comparison.</title>
        <authorList>
            <person name="Zaburannyi N."/>
            <person name="Bunk B."/>
            <person name="Overmann J."/>
            <person name="Mueller R."/>
        </authorList>
    </citation>
    <scope>NUCLEOTIDE SEQUENCE [LARGE SCALE GENOMIC DNA]</scope>
    <source>
        <strain evidence="2 3">So ce836</strain>
    </source>
</reference>
<protein>
    <recommendedName>
        <fullName evidence="4">Protein kinase domain-containing protein</fullName>
    </recommendedName>
</protein>
<evidence type="ECO:0008006" key="4">
    <source>
        <dbReference type="Google" id="ProtNLM"/>
    </source>
</evidence>
<dbReference type="SUPFAM" id="SSF56112">
    <property type="entry name" value="Protein kinase-like (PK-like)"/>
    <property type="match status" value="1"/>
</dbReference>
<dbReference type="AlphaFoldDB" id="A0A4P2QTE1"/>